<dbReference type="Proteomes" id="UP000221165">
    <property type="component" value="Unassembled WGS sequence"/>
</dbReference>
<feature type="compositionally biased region" description="Pro residues" evidence="1">
    <location>
        <begin position="113"/>
        <end position="124"/>
    </location>
</feature>
<accession>A0A2C6J2S1</accession>
<dbReference type="AlphaFoldDB" id="A0A2C6J2S1"/>
<proteinExistence type="predicted"/>
<feature type="non-terminal residue" evidence="2">
    <location>
        <position position="124"/>
    </location>
</feature>
<comment type="caution">
    <text evidence="2">The sequence shown here is derived from an EMBL/GenBank/DDBJ whole genome shotgun (WGS) entry which is preliminary data.</text>
</comment>
<organism evidence="2 3">
    <name type="scientific">Cystoisospora suis</name>
    <dbReference type="NCBI Taxonomy" id="483139"/>
    <lineage>
        <taxon>Eukaryota</taxon>
        <taxon>Sar</taxon>
        <taxon>Alveolata</taxon>
        <taxon>Apicomplexa</taxon>
        <taxon>Conoidasida</taxon>
        <taxon>Coccidia</taxon>
        <taxon>Eucoccidiorida</taxon>
        <taxon>Eimeriorina</taxon>
        <taxon>Sarcocystidae</taxon>
        <taxon>Cystoisospora</taxon>
    </lineage>
</organism>
<reference evidence="2 3" key="1">
    <citation type="journal article" date="2017" name="Int. J. Parasitol.">
        <title>The genome of the protozoan parasite Cystoisospora suis and a reverse vaccinology approach to identify vaccine candidates.</title>
        <authorList>
            <person name="Palmieri N."/>
            <person name="Shrestha A."/>
            <person name="Ruttkowski B."/>
            <person name="Beck T."/>
            <person name="Vogl C."/>
            <person name="Tomley F."/>
            <person name="Blake D.P."/>
            <person name="Joachim A."/>
        </authorList>
    </citation>
    <scope>NUCLEOTIDE SEQUENCE [LARGE SCALE GENOMIC DNA]</scope>
    <source>
        <strain evidence="2 3">Wien I</strain>
    </source>
</reference>
<feature type="region of interest" description="Disordered" evidence="1">
    <location>
        <begin position="1"/>
        <end position="124"/>
    </location>
</feature>
<dbReference type="VEuPathDB" id="ToxoDB:CSUI_011589"/>
<keyword evidence="3" id="KW-1185">Reference proteome</keyword>
<feature type="compositionally biased region" description="Low complexity" evidence="1">
    <location>
        <begin position="94"/>
        <end position="112"/>
    </location>
</feature>
<gene>
    <name evidence="2" type="ORF">CSUI_011589</name>
</gene>
<protein>
    <submittedName>
        <fullName evidence="2">Uncharacterized protein</fullName>
    </submittedName>
</protein>
<evidence type="ECO:0000313" key="3">
    <source>
        <dbReference type="Proteomes" id="UP000221165"/>
    </source>
</evidence>
<dbReference type="EMBL" id="MIGC01014561">
    <property type="protein sequence ID" value="PHJ14601.1"/>
    <property type="molecule type" value="Genomic_DNA"/>
</dbReference>
<evidence type="ECO:0000313" key="2">
    <source>
        <dbReference type="EMBL" id="PHJ14601.1"/>
    </source>
</evidence>
<feature type="compositionally biased region" description="Basic and acidic residues" evidence="1">
    <location>
        <begin position="47"/>
        <end position="67"/>
    </location>
</feature>
<name>A0A2C6J2S1_9APIC</name>
<evidence type="ECO:0000256" key="1">
    <source>
        <dbReference type="SAM" id="MobiDB-lite"/>
    </source>
</evidence>
<dbReference type="RefSeq" id="XP_067916337.1">
    <property type="nucleotide sequence ID" value="XM_068071687.1"/>
</dbReference>
<dbReference type="GeneID" id="94434898"/>
<sequence>MTQGEGGGRTRMKEGEESELLIGQTREEILEPPPPPLHRVPSPTSESFHRGRKEEGETFHTKEKQDFLHVSTTPPFLSPVSFPADECPPGFFHSPSSPTASSSSSSSRLKLPSPSPDPPPLLLF</sequence>